<comment type="caution">
    <text evidence="1">The sequence shown here is derived from an EMBL/GenBank/DDBJ whole genome shotgun (WGS) entry which is preliminary data.</text>
</comment>
<gene>
    <name evidence="1" type="ORF">PR048_031496</name>
</gene>
<sequence>MLQPLDKVELLHRWKWLAYLVQLLKERQQLVKQQQLFVAQVQSRCYFGRRFSMCSACED</sequence>
<dbReference type="Proteomes" id="UP001159363">
    <property type="component" value="Chromosome 14"/>
</dbReference>
<name>A0ABQ9G660_9NEOP</name>
<dbReference type="EMBL" id="JARBHB010000015">
    <property type="protein sequence ID" value="KAJ8867693.1"/>
    <property type="molecule type" value="Genomic_DNA"/>
</dbReference>
<accession>A0ABQ9G660</accession>
<proteinExistence type="predicted"/>
<organism evidence="1 2">
    <name type="scientific">Dryococelus australis</name>
    <dbReference type="NCBI Taxonomy" id="614101"/>
    <lineage>
        <taxon>Eukaryota</taxon>
        <taxon>Metazoa</taxon>
        <taxon>Ecdysozoa</taxon>
        <taxon>Arthropoda</taxon>
        <taxon>Hexapoda</taxon>
        <taxon>Insecta</taxon>
        <taxon>Pterygota</taxon>
        <taxon>Neoptera</taxon>
        <taxon>Polyneoptera</taxon>
        <taxon>Phasmatodea</taxon>
        <taxon>Verophasmatodea</taxon>
        <taxon>Anareolatae</taxon>
        <taxon>Phasmatidae</taxon>
        <taxon>Eurycanthinae</taxon>
        <taxon>Dryococelus</taxon>
    </lineage>
</organism>
<reference evidence="1 2" key="1">
    <citation type="submission" date="2023-02" db="EMBL/GenBank/DDBJ databases">
        <title>LHISI_Scaffold_Assembly.</title>
        <authorList>
            <person name="Stuart O.P."/>
            <person name="Cleave R."/>
            <person name="Magrath M.J.L."/>
            <person name="Mikheyev A.S."/>
        </authorList>
    </citation>
    <scope>NUCLEOTIDE SEQUENCE [LARGE SCALE GENOMIC DNA]</scope>
    <source>
        <strain evidence="1">Daus_M_001</strain>
        <tissue evidence="1">Leg muscle</tissue>
    </source>
</reference>
<protein>
    <submittedName>
        <fullName evidence="1">Uncharacterized protein</fullName>
    </submittedName>
</protein>
<evidence type="ECO:0000313" key="2">
    <source>
        <dbReference type="Proteomes" id="UP001159363"/>
    </source>
</evidence>
<evidence type="ECO:0000313" key="1">
    <source>
        <dbReference type="EMBL" id="KAJ8867693.1"/>
    </source>
</evidence>
<keyword evidence="2" id="KW-1185">Reference proteome</keyword>